<comment type="caution">
    <text evidence="2">The sequence shown here is derived from an EMBL/GenBank/DDBJ whole genome shotgun (WGS) entry which is preliminary data.</text>
</comment>
<accession>A0ABQ8IS95</accession>
<sequence length="108" mass="11525">MPHHYHRDDNNDDIETLDSSMSLLPSLCSSVNLEFCKSLFNVRLFVLSKVTFDNRCCSIVFNSTTKSLSSSLTFEYGVGGGGGDTGAGAGAGGNNNDSNDVDGDIEYT</sequence>
<name>A0ABQ8IS95_DERPT</name>
<feature type="region of interest" description="Disordered" evidence="1">
    <location>
        <begin position="85"/>
        <end position="108"/>
    </location>
</feature>
<reference evidence="2 3" key="2">
    <citation type="journal article" date="2022" name="Mol. Biol. Evol.">
        <title>Comparative Genomics Reveals Insights into the Divergent Evolution of Astigmatic Mites and Household Pest Adaptations.</title>
        <authorList>
            <person name="Xiong Q."/>
            <person name="Wan A.T."/>
            <person name="Liu X."/>
            <person name="Fung C.S."/>
            <person name="Xiao X."/>
            <person name="Malainual N."/>
            <person name="Hou J."/>
            <person name="Wang L."/>
            <person name="Wang M."/>
            <person name="Yang K.Y."/>
            <person name="Cui Y."/>
            <person name="Leung E.L."/>
            <person name="Nong W."/>
            <person name="Shin S.K."/>
            <person name="Au S.W."/>
            <person name="Jeong K.Y."/>
            <person name="Chew F.T."/>
            <person name="Hui J.H."/>
            <person name="Leung T.F."/>
            <person name="Tungtrongchitr A."/>
            <person name="Zhong N."/>
            <person name="Liu Z."/>
            <person name="Tsui S.K."/>
        </authorList>
    </citation>
    <scope>NUCLEOTIDE SEQUENCE [LARGE SCALE GENOMIC DNA]</scope>
    <source>
        <strain evidence="2">Derp</strain>
    </source>
</reference>
<gene>
    <name evidence="2" type="ORF">DERP_006875</name>
</gene>
<organism evidence="2 3">
    <name type="scientific">Dermatophagoides pteronyssinus</name>
    <name type="common">European house dust mite</name>
    <dbReference type="NCBI Taxonomy" id="6956"/>
    <lineage>
        <taxon>Eukaryota</taxon>
        <taxon>Metazoa</taxon>
        <taxon>Ecdysozoa</taxon>
        <taxon>Arthropoda</taxon>
        <taxon>Chelicerata</taxon>
        <taxon>Arachnida</taxon>
        <taxon>Acari</taxon>
        <taxon>Acariformes</taxon>
        <taxon>Sarcoptiformes</taxon>
        <taxon>Astigmata</taxon>
        <taxon>Psoroptidia</taxon>
        <taxon>Analgoidea</taxon>
        <taxon>Pyroglyphidae</taxon>
        <taxon>Dermatophagoidinae</taxon>
        <taxon>Dermatophagoides</taxon>
    </lineage>
</organism>
<evidence type="ECO:0000313" key="2">
    <source>
        <dbReference type="EMBL" id="KAH9413189.1"/>
    </source>
</evidence>
<dbReference type="EMBL" id="NJHN03000123">
    <property type="protein sequence ID" value="KAH9413189.1"/>
    <property type="molecule type" value="Genomic_DNA"/>
</dbReference>
<evidence type="ECO:0000313" key="3">
    <source>
        <dbReference type="Proteomes" id="UP000887458"/>
    </source>
</evidence>
<evidence type="ECO:0000256" key="1">
    <source>
        <dbReference type="SAM" id="MobiDB-lite"/>
    </source>
</evidence>
<keyword evidence="3" id="KW-1185">Reference proteome</keyword>
<feature type="compositionally biased region" description="Acidic residues" evidence="1">
    <location>
        <begin position="99"/>
        <end position="108"/>
    </location>
</feature>
<reference evidence="2 3" key="1">
    <citation type="journal article" date="2018" name="J. Allergy Clin. Immunol.">
        <title>High-quality assembly of Dermatophagoides pteronyssinus genome and transcriptome reveals a wide range of novel allergens.</title>
        <authorList>
            <person name="Liu X.Y."/>
            <person name="Yang K.Y."/>
            <person name="Wang M.Q."/>
            <person name="Kwok J.S."/>
            <person name="Zeng X."/>
            <person name="Yang Z."/>
            <person name="Xiao X.J."/>
            <person name="Lau C.P."/>
            <person name="Li Y."/>
            <person name="Huang Z.M."/>
            <person name="Ba J.G."/>
            <person name="Yim A.K."/>
            <person name="Ouyang C.Y."/>
            <person name="Ngai S.M."/>
            <person name="Chan T.F."/>
            <person name="Leung E.L."/>
            <person name="Liu L."/>
            <person name="Liu Z.G."/>
            <person name="Tsui S.K."/>
        </authorList>
    </citation>
    <scope>NUCLEOTIDE SEQUENCE [LARGE SCALE GENOMIC DNA]</scope>
    <source>
        <strain evidence="2">Derp</strain>
    </source>
</reference>
<proteinExistence type="predicted"/>
<protein>
    <submittedName>
        <fullName evidence="2">Uncharacterized protein</fullName>
    </submittedName>
</protein>
<dbReference type="Proteomes" id="UP000887458">
    <property type="component" value="Unassembled WGS sequence"/>
</dbReference>